<reference evidence="8" key="1">
    <citation type="submission" date="2021-06" db="EMBL/GenBank/DDBJ databases">
        <authorList>
            <person name="Kallberg Y."/>
            <person name="Tangrot J."/>
            <person name="Rosling A."/>
        </authorList>
    </citation>
    <scope>NUCLEOTIDE SEQUENCE</scope>
    <source>
        <strain evidence="8">MT106</strain>
    </source>
</reference>
<keyword evidence="2" id="KW-0479">Metal-binding</keyword>
<dbReference type="PANTHER" id="PTHR45705">
    <property type="entry name" value="FI20236P1"/>
    <property type="match status" value="1"/>
</dbReference>
<keyword evidence="1" id="KW-0343">GTPase activation</keyword>
<comment type="caution">
    <text evidence="8">The sequence shown here is derived from an EMBL/GenBank/DDBJ whole genome shotgun (WGS) entry which is preliminary data.</text>
</comment>
<dbReference type="GO" id="GO:0005096">
    <property type="term" value="F:GTPase activator activity"/>
    <property type="evidence" value="ECO:0007669"/>
    <property type="project" value="UniProtKB-KW"/>
</dbReference>
<feature type="compositionally biased region" description="Low complexity" evidence="6">
    <location>
        <begin position="152"/>
        <end position="176"/>
    </location>
</feature>
<feature type="domain" description="Arf-GAP" evidence="7">
    <location>
        <begin position="15"/>
        <end position="95"/>
    </location>
</feature>
<evidence type="ECO:0000256" key="5">
    <source>
        <dbReference type="PROSITE-ProRule" id="PRU00288"/>
    </source>
</evidence>
<dbReference type="InterPro" id="IPR051718">
    <property type="entry name" value="ARF_GTPase-activating"/>
</dbReference>
<dbReference type="SUPFAM" id="SSF57863">
    <property type="entry name" value="ArfGap/RecO-like zinc finger"/>
    <property type="match status" value="1"/>
</dbReference>
<keyword evidence="4" id="KW-0862">Zinc</keyword>
<dbReference type="Pfam" id="PF01412">
    <property type="entry name" value="ArfGap"/>
    <property type="match status" value="1"/>
</dbReference>
<gene>
    <name evidence="8" type="ORF">AGERDE_LOCUS4883</name>
</gene>
<keyword evidence="9" id="KW-1185">Reference proteome</keyword>
<evidence type="ECO:0000256" key="3">
    <source>
        <dbReference type="ARBA" id="ARBA00022771"/>
    </source>
</evidence>
<feature type="region of interest" description="Disordered" evidence="6">
    <location>
        <begin position="271"/>
        <end position="299"/>
    </location>
</feature>
<dbReference type="EMBL" id="CAJVPL010000606">
    <property type="protein sequence ID" value="CAG8513891.1"/>
    <property type="molecule type" value="Genomic_DNA"/>
</dbReference>
<evidence type="ECO:0000256" key="4">
    <source>
        <dbReference type="ARBA" id="ARBA00022833"/>
    </source>
</evidence>
<dbReference type="PROSITE" id="PS50115">
    <property type="entry name" value="ARFGAP"/>
    <property type="match status" value="1"/>
</dbReference>
<feature type="compositionally biased region" description="Polar residues" evidence="6">
    <location>
        <begin position="189"/>
        <end position="211"/>
    </location>
</feature>
<dbReference type="InterPro" id="IPR038508">
    <property type="entry name" value="ArfGAP_dom_sf"/>
</dbReference>
<dbReference type="InterPro" id="IPR037278">
    <property type="entry name" value="ARFGAP/RecO"/>
</dbReference>
<name>A0A9N9F7C2_9GLOM</name>
<dbReference type="PRINTS" id="PR00405">
    <property type="entry name" value="REVINTRACTNG"/>
</dbReference>
<evidence type="ECO:0000256" key="6">
    <source>
        <dbReference type="SAM" id="MobiDB-lite"/>
    </source>
</evidence>
<evidence type="ECO:0000256" key="1">
    <source>
        <dbReference type="ARBA" id="ARBA00022468"/>
    </source>
</evidence>
<evidence type="ECO:0000313" key="8">
    <source>
        <dbReference type="EMBL" id="CAG8513891.1"/>
    </source>
</evidence>
<feature type="compositionally biased region" description="Basic and acidic residues" evidence="6">
    <location>
        <begin position="136"/>
        <end position="147"/>
    </location>
</feature>
<keyword evidence="3 5" id="KW-0863">Zinc-finger</keyword>
<dbReference type="AlphaFoldDB" id="A0A9N9F7C2"/>
<dbReference type="GO" id="GO:0005737">
    <property type="term" value="C:cytoplasm"/>
    <property type="evidence" value="ECO:0007669"/>
    <property type="project" value="TreeGrafter"/>
</dbReference>
<feature type="compositionally biased region" description="Polar residues" evidence="6">
    <location>
        <begin position="123"/>
        <end position="135"/>
    </location>
</feature>
<evidence type="ECO:0000259" key="7">
    <source>
        <dbReference type="PROSITE" id="PS50115"/>
    </source>
</evidence>
<feature type="region of interest" description="Disordered" evidence="6">
    <location>
        <begin position="117"/>
        <end position="221"/>
    </location>
</feature>
<dbReference type="GO" id="GO:0008270">
    <property type="term" value="F:zinc ion binding"/>
    <property type="evidence" value="ECO:0007669"/>
    <property type="project" value="UniProtKB-KW"/>
</dbReference>
<protein>
    <submittedName>
        <fullName evidence="8">11927_t:CDS:1</fullName>
    </submittedName>
</protein>
<dbReference type="FunFam" id="1.10.220.150:FF:000009">
    <property type="entry name" value="stromal membrane-associated protein 1 isoform X1"/>
    <property type="match status" value="1"/>
</dbReference>
<dbReference type="Proteomes" id="UP000789831">
    <property type="component" value="Unassembled WGS sequence"/>
</dbReference>
<proteinExistence type="predicted"/>
<organism evidence="8 9">
    <name type="scientific">Ambispora gerdemannii</name>
    <dbReference type="NCBI Taxonomy" id="144530"/>
    <lineage>
        <taxon>Eukaryota</taxon>
        <taxon>Fungi</taxon>
        <taxon>Fungi incertae sedis</taxon>
        <taxon>Mucoromycota</taxon>
        <taxon>Glomeromycotina</taxon>
        <taxon>Glomeromycetes</taxon>
        <taxon>Archaeosporales</taxon>
        <taxon>Ambisporaceae</taxon>
        <taxon>Ambispora</taxon>
    </lineage>
</organism>
<dbReference type="InterPro" id="IPR001164">
    <property type="entry name" value="ArfGAP_dom"/>
</dbReference>
<accession>A0A9N9F7C2</accession>
<evidence type="ECO:0000313" key="9">
    <source>
        <dbReference type="Proteomes" id="UP000789831"/>
    </source>
</evidence>
<dbReference type="Gene3D" id="1.10.220.150">
    <property type="entry name" value="Arf GTPase activating protein"/>
    <property type="match status" value="1"/>
</dbReference>
<evidence type="ECO:0000256" key="2">
    <source>
        <dbReference type="ARBA" id="ARBA00022723"/>
    </source>
</evidence>
<dbReference type="SMART" id="SM00105">
    <property type="entry name" value="ArfGap"/>
    <property type="match status" value="1"/>
</dbReference>
<dbReference type="PANTHER" id="PTHR45705:SF1">
    <property type="entry name" value="FI20236P1"/>
    <property type="match status" value="1"/>
</dbReference>
<dbReference type="OrthoDB" id="10266696at2759"/>
<sequence>MSTRSKRAADRNLNDKHTQILRKCLQQPENRYCADCKKKDPRWASWNLGIFVCIRCSGTHRSMGTHISRVKSVDLDTWTPEQVENMVRWGNVKANANIDQWIRSKYEMKRWAMKGPIPDPNTLKESFSIQSNNTPSKKEKLAEKNDVDIFVSSHEQNSKSSSSTITNATTTTNNNSVSQLKGAELFSLGKTNSAPSSPTQQKATLPRSTTPNPIPTAAPSHDMLKSSILSLYNSPTLRPVATNNNNKLTVLGGQFFGPFTSAAQQTSSLSLGVQRRQQSSTTPPIDDPFGDLMDFSKFQ</sequence>
<feature type="compositionally biased region" description="Polar residues" evidence="6">
    <location>
        <begin position="271"/>
        <end position="283"/>
    </location>
</feature>